<reference evidence="8" key="1">
    <citation type="submission" date="2018-02" db="EMBL/GenBank/DDBJ databases">
        <authorList>
            <person name="Cohen D.B."/>
            <person name="Kent A.D."/>
        </authorList>
    </citation>
    <scope>NUCLEOTIDE SEQUENCE</scope>
</reference>
<dbReference type="InterPro" id="IPR042269">
    <property type="entry name" value="Ser_carbopepase_S28_SKS"/>
</dbReference>
<protein>
    <recommendedName>
        <fullName evidence="9">Serine carboxypeptidase S28 family protein</fullName>
    </recommendedName>
</protein>
<evidence type="ECO:0000256" key="3">
    <source>
        <dbReference type="ARBA" id="ARBA00022729"/>
    </source>
</evidence>
<evidence type="ECO:0000256" key="4">
    <source>
        <dbReference type="ARBA" id="ARBA00022801"/>
    </source>
</evidence>
<dbReference type="AlphaFoldDB" id="A0A2N9IAU7"/>
<accession>A0A2N9IAU7</accession>
<dbReference type="InterPro" id="IPR008758">
    <property type="entry name" value="Peptidase_S28"/>
</dbReference>
<evidence type="ECO:0000256" key="2">
    <source>
        <dbReference type="ARBA" id="ARBA00022670"/>
    </source>
</evidence>
<dbReference type="GO" id="GO:0070008">
    <property type="term" value="F:serine-type exopeptidase activity"/>
    <property type="evidence" value="ECO:0007669"/>
    <property type="project" value="InterPro"/>
</dbReference>
<evidence type="ECO:0000256" key="7">
    <source>
        <dbReference type="SAM" id="SignalP"/>
    </source>
</evidence>
<evidence type="ECO:0000256" key="5">
    <source>
        <dbReference type="ARBA" id="ARBA00023180"/>
    </source>
</evidence>
<dbReference type="InterPro" id="IPR029058">
    <property type="entry name" value="AB_hydrolase_fold"/>
</dbReference>
<dbReference type="Gene3D" id="3.40.50.1820">
    <property type="entry name" value="alpha/beta hydrolase"/>
    <property type="match status" value="2"/>
</dbReference>
<feature type="region of interest" description="Disordered" evidence="6">
    <location>
        <begin position="307"/>
        <end position="345"/>
    </location>
</feature>
<feature type="compositionally biased region" description="Basic and acidic residues" evidence="6">
    <location>
        <begin position="313"/>
        <end position="345"/>
    </location>
</feature>
<name>A0A2N9IAU7_FAGSY</name>
<feature type="chain" id="PRO_5014886564" description="Serine carboxypeptidase S28 family protein" evidence="7">
    <location>
        <begin position="26"/>
        <end position="373"/>
    </location>
</feature>
<dbReference type="GO" id="GO:0006508">
    <property type="term" value="P:proteolysis"/>
    <property type="evidence" value="ECO:0007669"/>
    <property type="project" value="UniProtKB-KW"/>
</dbReference>
<evidence type="ECO:0000313" key="8">
    <source>
        <dbReference type="EMBL" id="SPD21254.1"/>
    </source>
</evidence>
<comment type="similarity">
    <text evidence="1">Belongs to the peptidase S28 family.</text>
</comment>
<proteinExistence type="inferred from homology"/>
<evidence type="ECO:0000256" key="6">
    <source>
        <dbReference type="SAM" id="MobiDB-lite"/>
    </source>
</evidence>
<dbReference type="PANTHER" id="PTHR11010">
    <property type="entry name" value="PROTEASE S28 PRO-X CARBOXYPEPTIDASE-RELATED"/>
    <property type="match status" value="1"/>
</dbReference>
<dbReference type="Gene3D" id="1.20.120.980">
    <property type="entry name" value="Serine carboxypeptidase S28, SKS domain"/>
    <property type="match status" value="1"/>
</dbReference>
<keyword evidence="4" id="KW-0378">Hydrolase</keyword>
<gene>
    <name evidence="8" type="ORF">FSB_LOCUS49136</name>
</gene>
<dbReference type="PANTHER" id="PTHR11010:SF11">
    <property type="entry name" value="THYMUS-SPECIFIC SERINE PROTEASE"/>
    <property type="match status" value="1"/>
</dbReference>
<keyword evidence="5" id="KW-0325">Glycoprotein</keyword>
<dbReference type="Pfam" id="PF05577">
    <property type="entry name" value="Peptidase_S28"/>
    <property type="match status" value="2"/>
</dbReference>
<keyword evidence="3 7" id="KW-0732">Signal</keyword>
<sequence>MRPGSMLPWLLLLLLLSLFSTISHGFVTPRTMLNSLSGSSNYLTQEELWFNQTLDHFSPYDQRRFQQRYYEFLDHFRLPDGPIFLKICGESACTGIANDYISDSLNSKLNRANVENPWFVFGVSYPGALSAWFRLKFPHLTCGSLASSAVVLSVYNFPEFDQQIGESAGAECKAALQETNQLVEQRLATEGKSVKTLFGASELEIDGDFFYFLADAAVIAFQYGNPDKLCSPLVEAKKAGDDLVNAYAKYVNEYYLGSFGVNVQTYNQKHLKNTALSEDSSDRLWWFQVCTEVAYFQIWRDLTRSGEVSPDLEPPRDGKQTPRERRESLTASKRREGEERARSCRCRSYRELVPVKKMPRAGEEDAAPVKKLP</sequence>
<dbReference type="GO" id="GO:0005773">
    <property type="term" value="C:vacuole"/>
    <property type="evidence" value="ECO:0007669"/>
    <property type="project" value="TreeGrafter"/>
</dbReference>
<organism evidence="8">
    <name type="scientific">Fagus sylvatica</name>
    <name type="common">Beechnut</name>
    <dbReference type="NCBI Taxonomy" id="28930"/>
    <lineage>
        <taxon>Eukaryota</taxon>
        <taxon>Viridiplantae</taxon>
        <taxon>Streptophyta</taxon>
        <taxon>Embryophyta</taxon>
        <taxon>Tracheophyta</taxon>
        <taxon>Spermatophyta</taxon>
        <taxon>Magnoliopsida</taxon>
        <taxon>eudicotyledons</taxon>
        <taxon>Gunneridae</taxon>
        <taxon>Pentapetalae</taxon>
        <taxon>rosids</taxon>
        <taxon>fabids</taxon>
        <taxon>Fagales</taxon>
        <taxon>Fagaceae</taxon>
        <taxon>Fagus</taxon>
    </lineage>
</organism>
<evidence type="ECO:0000256" key="1">
    <source>
        <dbReference type="ARBA" id="ARBA00011079"/>
    </source>
</evidence>
<dbReference type="EMBL" id="OIVN01005179">
    <property type="protein sequence ID" value="SPD21254.1"/>
    <property type="molecule type" value="Genomic_DNA"/>
</dbReference>
<feature type="signal peptide" evidence="7">
    <location>
        <begin position="1"/>
        <end position="25"/>
    </location>
</feature>
<evidence type="ECO:0008006" key="9">
    <source>
        <dbReference type="Google" id="ProtNLM"/>
    </source>
</evidence>
<keyword evidence="2" id="KW-0645">Protease</keyword>
<dbReference type="GO" id="GO:0008239">
    <property type="term" value="F:dipeptidyl-peptidase activity"/>
    <property type="evidence" value="ECO:0007669"/>
    <property type="project" value="TreeGrafter"/>
</dbReference>